<keyword evidence="4" id="KW-0998">Cell outer membrane</keyword>
<organism evidence="8 9">
    <name type="scientific">Bradyrhizobium canariense</name>
    <dbReference type="NCBI Taxonomy" id="255045"/>
    <lineage>
        <taxon>Bacteria</taxon>
        <taxon>Pseudomonadati</taxon>
        <taxon>Pseudomonadota</taxon>
        <taxon>Alphaproteobacteria</taxon>
        <taxon>Hyphomicrobiales</taxon>
        <taxon>Nitrobacteraceae</taxon>
        <taxon>Bradyrhizobium</taxon>
    </lineage>
</organism>
<reference evidence="8 9" key="1">
    <citation type="submission" date="2017-03" db="EMBL/GenBank/DDBJ databases">
        <title>Whole genome sequences of fourteen strains of Bradyrhizobium canariense and one strain of Bradyrhizobium japonicum isolated from Lupinus (Papilionoideae: Genisteae) species in Algeria.</title>
        <authorList>
            <person name="Crovadore J."/>
            <person name="Chekireb D."/>
            <person name="Brachmann A."/>
            <person name="Chablais R."/>
            <person name="Cochard B."/>
            <person name="Lefort F."/>
        </authorList>
    </citation>
    <scope>NUCLEOTIDE SEQUENCE [LARGE SCALE GENOMIC DNA]</scope>
    <source>
        <strain evidence="8 9">UBMAN05</strain>
    </source>
</reference>
<evidence type="ECO:0000259" key="7">
    <source>
        <dbReference type="Pfam" id="PF13505"/>
    </source>
</evidence>
<dbReference type="PANTHER" id="PTHR34001">
    <property type="entry name" value="BLL7405 PROTEIN"/>
    <property type="match status" value="1"/>
</dbReference>
<evidence type="ECO:0000256" key="2">
    <source>
        <dbReference type="ARBA" id="ARBA00022729"/>
    </source>
</evidence>
<evidence type="ECO:0000256" key="3">
    <source>
        <dbReference type="ARBA" id="ARBA00023136"/>
    </source>
</evidence>
<gene>
    <name evidence="8" type="ORF">BST63_07385</name>
</gene>
<keyword evidence="9" id="KW-1185">Reference proteome</keyword>
<keyword evidence="2 6" id="KW-0732">Signal</keyword>
<dbReference type="SUPFAM" id="SSF56925">
    <property type="entry name" value="OMPA-like"/>
    <property type="match status" value="1"/>
</dbReference>
<dbReference type="RefSeq" id="WP_085348794.1">
    <property type="nucleotide sequence ID" value="NZ_NAFC01000149.1"/>
</dbReference>
<dbReference type="InterPro" id="IPR051692">
    <property type="entry name" value="OMP-like"/>
</dbReference>
<name>A0ABX3X9B0_9BRAD</name>
<evidence type="ECO:0000256" key="4">
    <source>
        <dbReference type="ARBA" id="ARBA00023237"/>
    </source>
</evidence>
<dbReference type="PANTHER" id="PTHR34001:SF3">
    <property type="entry name" value="BLL7405 PROTEIN"/>
    <property type="match status" value="1"/>
</dbReference>
<dbReference type="EMBL" id="NAFK01000141">
    <property type="protein sequence ID" value="OSJ32616.1"/>
    <property type="molecule type" value="Genomic_DNA"/>
</dbReference>
<evidence type="ECO:0000256" key="1">
    <source>
        <dbReference type="ARBA" id="ARBA00004442"/>
    </source>
</evidence>
<feature type="domain" description="Outer membrane protein beta-barrel" evidence="7">
    <location>
        <begin position="20"/>
        <end position="305"/>
    </location>
</feature>
<dbReference type="Gene3D" id="2.40.160.20">
    <property type="match status" value="1"/>
</dbReference>
<evidence type="ECO:0000313" key="8">
    <source>
        <dbReference type="EMBL" id="OSJ32616.1"/>
    </source>
</evidence>
<dbReference type="Pfam" id="PF13505">
    <property type="entry name" value="OMP_b-brl"/>
    <property type="match status" value="1"/>
</dbReference>
<comment type="subcellular location">
    <subcellularLocation>
        <location evidence="1">Cell outer membrane</location>
    </subcellularLocation>
</comment>
<feature type="signal peptide" evidence="6">
    <location>
        <begin position="1"/>
        <end position="32"/>
    </location>
</feature>
<evidence type="ECO:0000256" key="5">
    <source>
        <dbReference type="ARBA" id="ARBA00038306"/>
    </source>
</evidence>
<feature type="chain" id="PRO_5046207867" description="Outer membrane protein beta-barrel domain-containing protein" evidence="6">
    <location>
        <begin position="33"/>
        <end position="305"/>
    </location>
</feature>
<protein>
    <recommendedName>
        <fullName evidence="7">Outer membrane protein beta-barrel domain-containing protein</fullName>
    </recommendedName>
</protein>
<keyword evidence="3" id="KW-0472">Membrane</keyword>
<accession>A0ABX3X9B0</accession>
<evidence type="ECO:0000313" key="9">
    <source>
        <dbReference type="Proteomes" id="UP000193884"/>
    </source>
</evidence>
<comment type="caution">
    <text evidence="8">The sequence shown here is derived from an EMBL/GenBank/DDBJ whole genome shotgun (WGS) entry which is preliminary data.</text>
</comment>
<sequence>MITSESSSSMERSMRRLLLAVAMLGTVSAAHAADLSDLPILRGSFTDGLSKTSHNWDGFYVGGQFGFATTDVDFSHAPKTMTDFMLRNSILEAPVGGWSLLPSNHVQSTGFGAYVGRNWQLYDAVFGVEANYSYMKNISSSASDSMTRILDGETAPTGHTYTYVTSLGGGAALKLKDYATFRGRVGWDGGDFMPYAFAGLAIGRAEVSRFATVSYIKHDDYDESIVLGGVTATIHRQDTIDTGTFNKTELRTNSFMYGWTAGIGVEYAICNNILVRGEWEHVGFSDVKDITVGLNNFRVGIGYQF</sequence>
<dbReference type="InterPro" id="IPR011250">
    <property type="entry name" value="OMP/PagP_B-barrel"/>
</dbReference>
<comment type="similarity">
    <text evidence="5">Belongs to the Omp25/RopB family.</text>
</comment>
<dbReference type="InterPro" id="IPR027385">
    <property type="entry name" value="Beta-barrel_OMP"/>
</dbReference>
<proteinExistence type="inferred from homology"/>
<evidence type="ECO:0000256" key="6">
    <source>
        <dbReference type="SAM" id="SignalP"/>
    </source>
</evidence>
<dbReference type="Proteomes" id="UP000193884">
    <property type="component" value="Unassembled WGS sequence"/>
</dbReference>